<dbReference type="Proteomes" id="UP000253846">
    <property type="component" value="Unassembled WGS sequence"/>
</dbReference>
<dbReference type="EMBL" id="UFTD01000001">
    <property type="protein sequence ID" value="SSZ39372.1"/>
    <property type="molecule type" value="Genomic_DNA"/>
</dbReference>
<sequence>MFTGGQNISVGDIWVSYVGTPAFMGDDRGACAEEVIPREGTMLRGRDMLSTVLDFCEGLVFSRY</sequence>
<dbReference type="AlphaFoldDB" id="A0A336NKL0"/>
<name>A0A336NKL0_BARGR</name>
<evidence type="ECO:0000313" key="1">
    <source>
        <dbReference type="EMBL" id="SSZ39372.1"/>
    </source>
</evidence>
<gene>
    <name evidence="1" type="ORF">NCTC12860_00584</name>
</gene>
<reference evidence="1 2" key="1">
    <citation type="submission" date="2018-06" db="EMBL/GenBank/DDBJ databases">
        <authorList>
            <consortium name="Pathogen Informatics"/>
            <person name="Doyle S."/>
        </authorList>
    </citation>
    <scope>NUCLEOTIDE SEQUENCE [LARGE SCALE GENOMIC DNA]</scope>
    <source>
        <strain evidence="1 2">NCTC12860</strain>
    </source>
</reference>
<organism evidence="1 2">
    <name type="scientific">Bartonella grahamii</name>
    <dbReference type="NCBI Taxonomy" id="33045"/>
    <lineage>
        <taxon>Bacteria</taxon>
        <taxon>Pseudomonadati</taxon>
        <taxon>Pseudomonadota</taxon>
        <taxon>Alphaproteobacteria</taxon>
        <taxon>Hyphomicrobiales</taxon>
        <taxon>Bartonellaceae</taxon>
        <taxon>Bartonella</taxon>
    </lineage>
</organism>
<proteinExistence type="predicted"/>
<evidence type="ECO:0000313" key="2">
    <source>
        <dbReference type="Proteomes" id="UP000253846"/>
    </source>
</evidence>
<protein>
    <submittedName>
        <fullName evidence="1">Uncharacterized protein</fullName>
    </submittedName>
</protein>
<accession>A0A336NKL0</accession>